<keyword evidence="3" id="KW-1185">Reference proteome</keyword>
<dbReference type="Proteomes" id="UP001169242">
    <property type="component" value="Unassembled WGS sequence"/>
</dbReference>
<keyword evidence="2" id="KW-0436">Ligase</keyword>
<dbReference type="Pfam" id="PF01902">
    <property type="entry name" value="Diphthami_syn_2"/>
    <property type="match status" value="1"/>
</dbReference>
<organism evidence="2 3">
    <name type="scientific">Holtiella tumoricola</name>
    <dbReference type="NCBI Taxonomy" id="3018743"/>
    <lineage>
        <taxon>Bacteria</taxon>
        <taxon>Bacillati</taxon>
        <taxon>Bacillota</taxon>
        <taxon>Clostridia</taxon>
        <taxon>Lachnospirales</taxon>
        <taxon>Cellulosilyticaceae</taxon>
        <taxon>Holtiella</taxon>
    </lineage>
</organism>
<evidence type="ECO:0000313" key="3">
    <source>
        <dbReference type="Proteomes" id="UP001169242"/>
    </source>
</evidence>
<dbReference type="GO" id="GO:0017183">
    <property type="term" value="P:protein histidyl modification to diphthamide"/>
    <property type="evidence" value="ECO:0007669"/>
    <property type="project" value="TreeGrafter"/>
</dbReference>
<dbReference type="GO" id="GO:0017178">
    <property type="term" value="F:diphthine-ammonia ligase activity"/>
    <property type="evidence" value="ECO:0007669"/>
    <property type="project" value="UniProtKB-EC"/>
</dbReference>
<gene>
    <name evidence="2" type="ORF">PBV87_15870</name>
</gene>
<accession>A0AA42DPR1</accession>
<dbReference type="RefSeq" id="WP_271012908.1">
    <property type="nucleotide sequence ID" value="NZ_JAQIFT010000058.1"/>
</dbReference>
<dbReference type="AlphaFoldDB" id="A0AA42DPR1"/>
<dbReference type="EMBL" id="JAQIFT010000058">
    <property type="protein sequence ID" value="MDA3732954.1"/>
    <property type="molecule type" value="Genomic_DNA"/>
</dbReference>
<dbReference type="InterPro" id="IPR030662">
    <property type="entry name" value="DPH6/MJ0570"/>
</dbReference>
<dbReference type="EC" id="6.3.1.14" evidence="2"/>
<reference evidence="2" key="1">
    <citation type="journal article" date="2023" name="Int. J. Syst. Evol. Microbiol.">
        <title>&lt;i&gt;Holtiella tumoricola&lt;/i&gt; gen. nov. sp. nov., isolated from a human clinical sample.</title>
        <authorList>
            <person name="Allen-Vercoe E."/>
            <person name="Daigneault M.C."/>
            <person name="Vancuren S.J."/>
            <person name="Cochrane K."/>
            <person name="O'Neal L.L."/>
            <person name="Sankaranarayanan K."/>
            <person name="Lawson P.A."/>
        </authorList>
    </citation>
    <scope>NUCLEOTIDE SEQUENCE</scope>
    <source>
        <strain evidence="2">CC70A</strain>
    </source>
</reference>
<dbReference type="Gene3D" id="3.40.50.620">
    <property type="entry name" value="HUPs"/>
    <property type="match status" value="1"/>
</dbReference>
<dbReference type="PANTHER" id="PTHR12196:SF2">
    <property type="entry name" value="DIPHTHINE--AMMONIA LIGASE"/>
    <property type="match status" value="1"/>
</dbReference>
<evidence type="ECO:0000313" key="2">
    <source>
        <dbReference type="EMBL" id="MDA3732954.1"/>
    </source>
</evidence>
<dbReference type="PANTHER" id="PTHR12196">
    <property type="entry name" value="DOMAIN OF UNKNOWN FUNCTION 71 DUF71 -CONTAINING PROTEIN"/>
    <property type="match status" value="1"/>
</dbReference>
<proteinExistence type="predicted"/>
<feature type="domain" description="Diphthamide synthase" evidence="1">
    <location>
        <begin position="12"/>
        <end position="222"/>
    </location>
</feature>
<dbReference type="SUPFAM" id="SSF52402">
    <property type="entry name" value="Adenine nucleotide alpha hydrolases-like"/>
    <property type="match status" value="1"/>
</dbReference>
<dbReference type="InterPro" id="IPR002761">
    <property type="entry name" value="Diphthami_syn_dom"/>
</dbReference>
<sequence>MKNWKQGAVGKKFIASYSGGKDSSLALYQAMQQGEAIGIIAMMEEKGIRSRSHGLSEEMLQAQSEAIGVPLYIGCASWEGYEEVFVKLLQEAKEKGAQVLVTGDIDVPEHECWHERVTESVGLGLGMPLWKMDHREVVKTFIEAGFITKIVTVNLNKGMRAEDLGRILTKEYMQELEERGIDPCGEAGEFHTTVIDGPLFKKPIPVKDGEITSRGEYMYLSLALDR</sequence>
<name>A0AA42DPR1_9FIRM</name>
<evidence type="ECO:0000259" key="1">
    <source>
        <dbReference type="Pfam" id="PF01902"/>
    </source>
</evidence>
<protein>
    <submittedName>
        <fullName evidence="2">Diphthine--ammonia ligase</fullName>
        <ecNumber evidence="2">6.3.1.14</ecNumber>
    </submittedName>
</protein>
<dbReference type="InterPro" id="IPR014729">
    <property type="entry name" value="Rossmann-like_a/b/a_fold"/>
</dbReference>
<dbReference type="NCBIfam" id="TIGR00290">
    <property type="entry name" value="MJ0570_dom"/>
    <property type="match status" value="1"/>
</dbReference>
<dbReference type="Gene3D" id="3.90.1490.10">
    <property type="entry name" value="putative n-type atp pyrophosphatase, domain 2"/>
    <property type="match status" value="1"/>
</dbReference>
<dbReference type="CDD" id="cd01994">
    <property type="entry name" value="AANH_PF0828-like"/>
    <property type="match status" value="1"/>
</dbReference>
<comment type="caution">
    <text evidence="2">The sequence shown here is derived from an EMBL/GenBank/DDBJ whole genome shotgun (WGS) entry which is preliminary data.</text>
</comment>